<gene>
    <name evidence="1" type="ORF">GCM10011340_12980</name>
</gene>
<reference evidence="2" key="1">
    <citation type="journal article" date="2019" name="Int. J. Syst. Evol. Microbiol.">
        <title>The Global Catalogue of Microorganisms (GCM) 10K type strain sequencing project: providing services to taxonomists for standard genome sequencing and annotation.</title>
        <authorList>
            <consortium name="The Broad Institute Genomics Platform"/>
            <consortium name="The Broad Institute Genome Sequencing Center for Infectious Disease"/>
            <person name="Wu L."/>
            <person name="Ma J."/>
        </authorList>
    </citation>
    <scope>NUCLEOTIDE SEQUENCE [LARGE SCALE GENOMIC DNA]</scope>
    <source>
        <strain evidence="2">CGMCC 1.15111</strain>
    </source>
</reference>
<organism evidence="1 2">
    <name type="scientific">Roseivirga thermotolerans</name>
    <dbReference type="NCBI Taxonomy" id="1758176"/>
    <lineage>
        <taxon>Bacteria</taxon>
        <taxon>Pseudomonadati</taxon>
        <taxon>Bacteroidota</taxon>
        <taxon>Cytophagia</taxon>
        <taxon>Cytophagales</taxon>
        <taxon>Roseivirgaceae</taxon>
        <taxon>Roseivirga</taxon>
    </lineage>
</organism>
<dbReference type="EMBL" id="BNAG01000002">
    <property type="protein sequence ID" value="GHE59677.1"/>
    <property type="molecule type" value="Genomic_DNA"/>
</dbReference>
<accession>A0ABQ3I5J6</accession>
<name>A0ABQ3I5J6_9BACT</name>
<dbReference type="RefSeq" id="WP_189629421.1">
    <property type="nucleotide sequence ID" value="NZ_BNAG01000002.1"/>
</dbReference>
<dbReference type="Proteomes" id="UP000658258">
    <property type="component" value="Unassembled WGS sequence"/>
</dbReference>
<comment type="caution">
    <text evidence="1">The sequence shown here is derived from an EMBL/GenBank/DDBJ whole genome shotgun (WGS) entry which is preliminary data.</text>
</comment>
<dbReference type="PROSITE" id="PS51257">
    <property type="entry name" value="PROKAR_LIPOPROTEIN"/>
    <property type="match status" value="1"/>
</dbReference>
<protein>
    <recommendedName>
        <fullName evidence="3">Lipoprotein</fullName>
    </recommendedName>
</protein>
<evidence type="ECO:0000313" key="1">
    <source>
        <dbReference type="EMBL" id="GHE59677.1"/>
    </source>
</evidence>
<evidence type="ECO:0000313" key="2">
    <source>
        <dbReference type="Proteomes" id="UP000658258"/>
    </source>
</evidence>
<keyword evidence="2" id="KW-1185">Reference proteome</keyword>
<sequence length="168" mass="19091">MKKLFGLLSVLLLAACNSENPGSVTRYFYEQSEVSPPEENVGMYVNWTPGNKIVFRFVIVHPDDPDIADDEVAEVFWVEVPKNLTAFEFDTNDISEGSDIEVYYTRSCYCGFEAFRFNSVEVTGKKRNNGSWHLSFKMTAVSGNYTEEEYFLEDDGIYAKGIIDNSNP</sequence>
<proteinExistence type="predicted"/>
<evidence type="ECO:0008006" key="3">
    <source>
        <dbReference type="Google" id="ProtNLM"/>
    </source>
</evidence>